<dbReference type="SMART" id="SM00671">
    <property type="entry name" value="SEL1"/>
    <property type="match status" value="2"/>
</dbReference>
<evidence type="ECO:0000313" key="3">
    <source>
        <dbReference type="Proteomes" id="UP000439903"/>
    </source>
</evidence>
<feature type="domain" description="Protein kinase" evidence="1">
    <location>
        <begin position="36"/>
        <end position="319"/>
    </location>
</feature>
<evidence type="ECO:0000313" key="2">
    <source>
        <dbReference type="EMBL" id="KAF0508972.1"/>
    </source>
</evidence>
<proteinExistence type="predicted"/>
<reference evidence="2 3" key="1">
    <citation type="journal article" date="2019" name="Environ. Microbiol.">
        <title>At the nexus of three kingdoms: the genome of the mycorrhizal fungus Gigaspora margarita provides insights into plant, endobacterial and fungal interactions.</title>
        <authorList>
            <person name="Venice F."/>
            <person name="Ghignone S."/>
            <person name="Salvioli di Fossalunga A."/>
            <person name="Amselem J."/>
            <person name="Novero M."/>
            <person name="Xianan X."/>
            <person name="Sedzielewska Toro K."/>
            <person name="Morin E."/>
            <person name="Lipzen A."/>
            <person name="Grigoriev I.V."/>
            <person name="Henrissat B."/>
            <person name="Martin F.M."/>
            <person name="Bonfante P."/>
        </authorList>
    </citation>
    <scope>NUCLEOTIDE SEQUENCE [LARGE SCALE GENOMIC DNA]</scope>
    <source>
        <strain evidence="2 3">BEG34</strain>
    </source>
</reference>
<dbReference type="GO" id="GO:0004672">
    <property type="term" value="F:protein kinase activity"/>
    <property type="evidence" value="ECO:0007669"/>
    <property type="project" value="InterPro"/>
</dbReference>
<dbReference type="Gene3D" id="1.10.510.10">
    <property type="entry name" value="Transferase(Phosphotransferase) domain 1"/>
    <property type="match status" value="1"/>
</dbReference>
<dbReference type="Pfam" id="PF07714">
    <property type="entry name" value="PK_Tyr_Ser-Thr"/>
    <property type="match status" value="1"/>
</dbReference>
<protein>
    <submittedName>
        <fullName evidence="2">Kinase-like protein</fullName>
    </submittedName>
</protein>
<dbReference type="AlphaFoldDB" id="A0A8H4ALF6"/>
<dbReference type="InterPro" id="IPR011990">
    <property type="entry name" value="TPR-like_helical_dom_sf"/>
</dbReference>
<dbReference type="Gene3D" id="1.25.40.10">
    <property type="entry name" value="Tetratricopeptide repeat domain"/>
    <property type="match status" value="1"/>
</dbReference>
<dbReference type="InterPro" id="IPR006597">
    <property type="entry name" value="Sel1-like"/>
</dbReference>
<dbReference type="Proteomes" id="UP000439903">
    <property type="component" value="Unassembled WGS sequence"/>
</dbReference>
<organism evidence="2 3">
    <name type="scientific">Gigaspora margarita</name>
    <dbReference type="NCBI Taxonomy" id="4874"/>
    <lineage>
        <taxon>Eukaryota</taxon>
        <taxon>Fungi</taxon>
        <taxon>Fungi incertae sedis</taxon>
        <taxon>Mucoromycota</taxon>
        <taxon>Glomeromycotina</taxon>
        <taxon>Glomeromycetes</taxon>
        <taxon>Diversisporales</taxon>
        <taxon>Gigasporaceae</taxon>
        <taxon>Gigaspora</taxon>
    </lineage>
</organism>
<keyword evidence="2" id="KW-0808">Transferase</keyword>
<dbReference type="Pfam" id="PF08238">
    <property type="entry name" value="Sel1"/>
    <property type="match status" value="2"/>
</dbReference>
<dbReference type="SUPFAM" id="SSF81901">
    <property type="entry name" value="HCP-like"/>
    <property type="match status" value="1"/>
</dbReference>
<dbReference type="InterPro" id="IPR001245">
    <property type="entry name" value="Ser-Thr/Tyr_kinase_cat_dom"/>
</dbReference>
<dbReference type="EMBL" id="WTPW01000460">
    <property type="protein sequence ID" value="KAF0508972.1"/>
    <property type="molecule type" value="Genomic_DNA"/>
</dbReference>
<gene>
    <name evidence="2" type="ORF">F8M41_018658</name>
</gene>
<dbReference type="InterPro" id="IPR011009">
    <property type="entry name" value="Kinase-like_dom_sf"/>
</dbReference>
<dbReference type="GO" id="GO:0005524">
    <property type="term" value="F:ATP binding"/>
    <property type="evidence" value="ECO:0007669"/>
    <property type="project" value="InterPro"/>
</dbReference>
<keyword evidence="3" id="KW-1185">Reference proteome</keyword>
<keyword evidence="2" id="KW-0418">Kinase</keyword>
<dbReference type="SUPFAM" id="SSF56112">
    <property type="entry name" value="Protein kinase-like (PK-like)"/>
    <property type="match status" value="1"/>
</dbReference>
<evidence type="ECO:0000259" key="1">
    <source>
        <dbReference type="PROSITE" id="PS50011"/>
    </source>
</evidence>
<dbReference type="PROSITE" id="PS50011">
    <property type="entry name" value="PROTEIN_KINASE_DOM"/>
    <property type="match status" value="1"/>
</dbReference>
<dbReference type="OrthoDB" id="2384430at2759"/>
<sequence>MKVIKKSINLEKTLKKLGDQLDLVVQDVNIVKHSDNVYVHKIDPSELTEPYISRDQDYRGSEHYPVIKKFYKRSIEVAYKPTRDYKYSISELAILRKLGQSPYILHFYGLSNVDNHEVMIFDWAEYGTLKELYNIYHIPWTRKIKIIRDICRGLAYLRSVNIFHYDIRCKSVFVSHNLDPKLGNFRCARRKEADFMPSSDIFHWMAPEQINHILSGKREILSQGNFSDPDDKKIQLEFIEIIGKVWKHVPHERIAIEKLHQKLEELTVTYPIPHNACVFLHKKMSNASDMNITNTLNSEFKRIPNEHSSLISLEEGIKLHRNKNYESAWKCFIENANLGNHTAKYWQGYYLNYGYGVVKQNIEEAKQLYKEAADSDHHDAKYRYVVLLINDLKKEENENNQKEFYAEILHYLKLAANSKHLDAMYHLGAIYTKGKLNVQQNRELGLEYLRVAAENNHPKAIKLLKELETYSQSEDPMDVEVLFP</sequence>
<dbReference type="PANTHER" id="PTHR45011:SF1">
    <property type="entry name" value="DAP3-BINDING CELL DEATH ENHANCER 1"/>
    <property type="match status" value="1"/>
</dbReference>
<accession>A0A8H4ALF6</accession>
<comment type="caution">
    <text evidence="2">The sequence shown here is derived from an EMBL/GenBank/DDBJ whole genome shotgun (WGS) entry which is preliminary data.</text>
</comment>
<dbReference type="InterPro" id="IPR000719">
    <property type="entry name" value="Prot_kinase_dom"/>
</dbReference>
<dbReference type="InterPro" id="IPR052748">
    <property type="entry name" value="ISR_Activator"/>
</dbReference>
<name>A0A8H4ALF6_GIGMA</name>
<dbReference type="PANTHER" id="PTHR45011">
    <property type="entry name" value="DAP3-BINDING CELL DEATH ENHANCER 1"/>
    <property type="match status" value="1"/>
</dbReference>